<dbReference type="InterPro" id="IPR018496">
    <property type="entry name" value="PsdUridine_synth_RsuA/RluB_CS"/>
</dbReference>
<sequence>MRCSATRLDRFIRAHSSFPQSAVRALIAQQRIQVDAQCAHSVQQVVTPFSRITLDGECLQDGRERLYMMLHKPQGVVSATQDAQHRTALDLIDHPHKDQLHIVGRLDINSTGLLLFSNDGAWSRRISLPASRCLKCYEVTLAQPLNASAVAAFAQGMYFAYENITTQPAELIIHTPYTATVSLTEGKYHQVKRMFAALGNRVMRLHRRSVGGLSLGDLAVGQSRLLTASECLCLAPFDDENLTLPAEV</sequence>
<evidence type="ECO:0000256" key="1">
    <source>
        <dbReference type="ARBA" id="ARBA00008348"/>
    </source>
</evidence>
<keyword evidence="3 7" id="KW-0413">Isomerase</keyword>
<dbReference type="InterPro" id="IPR036986">
    <property type="entry name" value="S4_RNA-bd_sf"/>
</dbReference>
<accession>A0A3E0H6P7</accession>
<organism evidence="9 10">
    <name type="scientific">Paraperlucidibaca baekdonensis</name>
    <dbReference type="NCBI Taxonomy" id="748120"/>
    <lineage>
        <taxon>Bacteria</taxon>
        <taxon>Pseudomonadati</taxon>
        <taxon>Pseudomonadota</taxon>
        <taxon>Gammaproteobacteria</taxon>
        <taxon>Moraxellales</taxon>
        <taxon>Moraxellaceae</taxon>
        <taxon>Paraperlucidibaca</taxon>
    </lineage>
</organism>
<dbReference type="NCBIfam" id="TIGR00093">
    <property type="entry name" value="pseudouridine synthase"/>
    <property type="match status" value="1"/>
</dbReference>
<dbReference type="GO" id="GO:0003723">
    <property type="term" value="F:RNA binding"/>
    <property type="evidence" value="ECO:0007669"/>
    <property type="project" value="UniProtKB-KW"/>
</dbReference>
<dbReference type="EMBL" id="QUNR01000002">
    <property type="protein sequence ID" value="REH39119.1"/>
    <property type="molecule type" value="Genomic_DNA"/>
</dbReference>
<evidence type="ECO:0000313" key="9">
    <source>
        <dbReference type="EMBL" id="REH39119.1"/>
    </source>
</evidence>
<comment type="catalytic activity">
    <reaction evidence="4">
        <text>uridine(516) in 16S rRNA = pseudouridine(516) in 16S rRNA</text>
        <dbReference type="Rhea" id="RHEA:38867"/>
        <dbReference type="Rhea" id="RHEA-COMP:10089"/>
        <dbReference type="Rhea" id="RHEA-COMP:10090"/>
        <dbReference type="ChEBI" id="CHEBI:65314"/>
        <dbReference type="ChEBI" id="CHEBI:65315"/>
        <dbReference type="EC" id="5.4.99.19"/>
    </reaction>
</comment>
<dbReference type="InterPro" id="IPR020094">
    <property type="entry name" value="TruA/RsuA/RluB/E/F_N"/>
</dbReference>
<feature type="domain" description="Pseudouridine synthase RsuA/RluA-like" evidence="8">
    <location>
        <begin position="67"/>
        <end position="197"/>
    </location>
</feature>
<dbReference type="SUPFAM" id="SSF55120">
    <property type="entry name" value="Pseudouridine synthase"/>
    <property type="match status" value="1"/>
</dbReference>
<dbReference type="GO" id="GO:0006364">
    <property type="term" value="P:rRNA processing"/>
    <property type="evidence" value="ECO:0007669"/>
    <property type="project" value="UniProtKB-ARBA"/>
</dbReference>
<dbReference type="PROSITE" id="PS01149">
    <property type="entry name" value="PSI_RSU"/>
    <property type="match status" value="1"/>
</dbReference>
<dbReference type="InterPro" id="IPR006145">
    <property type="entry name" value="PsdUridine_synth_RsuA/RluA"/>
</dbReference>
<dbReference type="Proteomes" id="UP000256774">
    <property type="component" value="Unassembled WGS sequence"/>
</dbReference>
<evidence type="ECO:0000256" key="3">
    <source>
        <dbReference type="ARBA" id="ARBA00023235"/>
    </source>
</evidence>
<dbReference type="GO" id="GO:0001522">
    <property type="term" value="P:pseudouridine synthesis"/>
    <property type="evidence" value="ECO:0007669"/>
    <property type="project" value="InterPro"/>
</dbReference>
<dbReference type="CDD" id="cd02553">
    <property type="entry name" value="PseudoU_synth_RsuA"/>
    <property type="match status" value="1"/>
</dbReference>
<dbReference type="InterPro" id="IPR042092">
    <property type="entry name" value="PsdUridine_s_RsuA/RluB/E/F_cat"/>
</dbReference>
<dbReference type="InterPro" id="IPR020103">
    <property type="entry name" value="PsdUridine_synth_cat_dom_sf"/>
</dbReference>
<comment type="similarity">
    <text evidence="1 7">Belongs to the pseudouridine synthase RsuA family.</text>
</comment>
<comment type="caution">
    <text evidence="9">The sequence shown here is derived from an EMBL/GenBank/DDBJ whole genome shotgun (WGS) entry which is preliminary data.</text>
</comment>
<evidence type="ECO:0000259" key="8">
    <source>
        <dbReference type="Pfam" id="PF00849"/>
    </source>
</evidence>
<evidence type="ECO:0000313" key="10">
    <source>
        <dbReference type="Proteomes" id="UP000256774"/>
    </source>
</evidence>
<dbReference type="Gene3D" id="3.30.70.1560">
    <property type="entry name" value="Alpha-L RNA-binding motif"/>
    <property type="match status" value="1"/>
</dbReference>
<dbReference type="AlphaFoldDB" id="A0A3E0H6P7"/>
<evidence type="ECO:0000256" key="5">
    <source>
        <dbReference type="ARBA" id="ARBA00037590"/>
    </source>
</evidence>
<dbReference type="Gene3D" id="3.30.70.580">
    <property type="entry name" value="Pseudouridine synthase I, catalytic domain, N-terminal subdomain"/>
    <property type="match status" value="1"/>
</dbReference>
<reference evidence="9 10" key="1">
    <citation type="submission" date="2018-08" db="EMBL/GenBank/DDBJ databases">
        <title>Genomic Encyclopedia of Type Strains, Phase IV (KMG-IV): sequencing the most valuable type-strain genomes for metagenomic binning, comparative biology and taxonomic classification.</title>
        <authorList>
            <person name="Goeker M."/>
        </authorList>
    </citation>
    <scope>NUCLEOTIDE SEQUENCE [LARGE SCALE GENOMIC DNA]</scope>
    <source>
        <strain evidence="9 10">DSM 26022</strain>
    </source>
</reference>
<dbReference type="Gene3D" id="3.10.290.10">
    <property type="entry name" value="RNA-binding S4 domain"/>
    <property type="match status" value="1"/>
</dbReference>
<evidence type="ECO:0000256" key="7">
    <source>
        <dbReference type="RuleBase" id="RU003887"/>
    </source>
</evidence>
<dbReference type="GO" id="GO:0160136">
    <property type="term" value="F:16S rRNA pseudouridine(516) synthase activity"/>
    <property type="evidence" value="ECO:0007669"/>
    <property type="project" value="UniProtKB-EC"/>
</dbReference>
<gene>
    <name evidence="9" type="ORF">DFR26_1299</name>
</gene>
<dbReference type="PANTHER" id="PTHR47683:SF4">
    <property type="entry name" value="PSEUDOURIDINE SYNTHASE"/>
    <property type="match status" value="1"/>
</dbReference>
<comment type="function">
    <text evidence="5">Responsible for synthesis of pseudouridine from uracil-516 in 16S ribosomal RNA.</text>
</comment>
<keyword evidence="10" id="KW-1185">Reference proteome</keyword>
<evidence type="ECO:0000256" key="2">
    <source>
        <dbReference type="ARBA" id="ARBA00022884"/>
    </source>
</evidence>
<dbReference type="Pfam" id="PF00849">
    <property type="entry name" value="PseudoU_synth_2"/>
    <property type="match status" value="1"/>
</dbReference>
<protein>
    <recommendedName>
        <fullName evidence="7">Pseudouridine synthase</fullName>
        <ecNumber evidence="7">5.4.99.-</ecNumber>
    </recommendedName>
</protein>
<dbReference type="OrthoDB" id="9807213at2"/>
<dbReference type="InterPro" id="IPR050343">
    <property type="entry name" value="RsuA_PseudoU_synthase"/>
</dbReference>
<evidence type="ECO:0000256" key="4">
    <source>
        <dbReference type="ARBA" id="ARBA00036749"/>
    </source>
</evidence>
<proteinExistence type="inferred from homology"/>
<evidence type="ECO:0000256" key="6">
    <source>
        <dbReference type="PROSITE-ProRule" id="PRU00182"/>
    </source>
</evidence>
<dbReference type="EC" id="5.4.99.-" evidence="7"/>
<dbReference type="RefSeq" id="WP_116208116.1">
    <property type="nucleotide sequence ID" value="NZ_QUNR01000002.1"/>
</dbReference>
<name>A0A3E0H6P7_9GAMM</name>
<dbReference type="SUPFAM" id="SSF55174">
    <property type="entry name" value="Alpha-L RNA-binding motif"/>
    <property type="match status" value="1"/>
</dbReference>
<dbReference type="InterPro" id="IPR000748">
    <property type="entry name" value="PsdUridine_synth_RsuA/RluB/E/F"/>
</dbReference>
<dbReference type="PROSITE" id="PS50889">
    <property type="entry name" value="S4"/>
    <property type="match status" value="1"/>
</dbReference>
<dbReference type="PANTHER" id="PTHR47683">
    <property type="entry name" value="PSEUDOURIDINE SYNTHASE FAMILY PROTEIN-RELATED"/>
    <property type="match status" value="1"/>
</dbReference>
<keyword evidence="2 6" id="KW-0694">RNA-binding</keyword>